<evidence type="ECO:0000313" key="2">
    <source>
        <dbReference type="EMBL" id="SVC91058.1"/>
    </source>
</evidence>
<dbReference type="AlphaFoldDB" id="A0A382R1W1"/>
<sequence length="93" mass="9880">MLVDSGRRSVVRFAWTFILGLLLGGLLTKLVTLTLPEGTASREFLLTSVTASIGPLSVDLIAVAFELGPISLALNFLTLVGIAIVALIVRSWI</sequence>
<protein>
    <recommendedName>
        <fullName evidence="3">DUF4321 domain-containing protein</fullName>
    </recommendedName>
</protein>
<keyword evidence="1" id="KW-0812">Transmembrane</keyword>
<reference evidence="2" key="1">
    <citation type="submission" date="2018-05" db="EMBL/GenBank/DDBJ databases">
        <authorList>
            <person name="Lanie J.A."/>
            <person name="Ng W.-L."/>
            <person name="Kazmierczak K.M."/>
            <person name="Andrzejewski T.M."/>
            <person name="Davidsen T.M."/>
            <person name="Wayne K.J."/>
            <person name="Tettelin H."/>
            <person name="Glass J.I."/>
            <person name="Rusch D."/>
            <person name="Podicherti R."/>
            <person name="Tsui H.-C.T."/>
            <person name="Winkler M.E."/>
        </authorList>
    </citation>
    <scope>NUCLEOTIDE SEQUENCE</scope>
</reference>
<evidence type="ECO:0000256" key="1">
    <source>
        <dbReference type="SAM" id="Phobius"/>
    </source>
</evidence>
<accession>A0A382R1W1</accession>
<organism evidence="2">
    <name type="scientific">marine metagenome</name>
    <dbReference type="NCBI Taxonomy" id="408172"/>
    <lineage>
        <taxon>unclassified sequences</taxon>
        <taxon>metagenomes</taxon>
        <taxon>ecological metagenomes</taxon>
    </lineage>
</organism>
<feature type="transmembrane region" description="Helical" evidence="1">
    <location>
        <begin position="70"/>
        <end position="89"/>
    </location>
</feature>
<proteinExistence type="predicted"/>
<dbReference type="EMBL" id="UINC01118137">
    <property type="protein sequence ID" value="SVC91058.1"/>
    <property type="molecule type" value="Genomic_DNA"/>
</dbReference>
<keyword evidence="1" id="KW-1133">Transmembrane helix</keyword>
<keyword evidence="1" id="KW-0472">Membrane</keyword>
<evidence type="ECO:0008006" key="3">
    <source>
        <dbReference type="Google" id="ProtNLM"/>
    </source>
</evidence>
<feature type="transmembrane region" description="Helical" evidence="1">
    <location>
        <begin position="12"/>
        <end position="32"/>
    </location>
</feature>
<gene>
    <name evidence="2" type="ORF">METZ01_LOCUS343912</name>
</gene>
<name>A0A382R1W1_9ZZZZ</name>